<dbReference type="Proteomes" id="UP000230282">
    <property type="component" value="Unassembled WGS sequence"/>
</dbReference>
<gene>
    <name evidence="1" type="ORF">CVP04_01650</name>
</gene>
<accession>A0A2M8RY55</accession>
<evidence type="ECO:0000313" key="1">
    <source>
        <dbReference type="EMBL" id="PJG83820.1"/>
    </source>
</evidence>
<dbReference type="RefSeq" id="WP_100295785.1">
    <property type="nucleotide sequence ID" value="NZ_PHGZ01000004.1"/>
</dbReference>
<reference evidence="1 2" key="1">
    <citation type="submission" date="2017-11" db="EMBL/GenBank/DDBJ databases">
        <title>Reclassification of Bisgaard taxon 5 as Caviibacterium pharyngocola gen. nov., sp. nov.</title>
        <authorList>
            <person name="Christensen H."/>
        </authorList>
    </citation>
    <scope>NUCLEOTIDE SEQUENCE [LARGE SCALE GENOMIC DNA]</scope>
    <source>
        <strain evidence="1 2">7_3</strain>
    </source>
</reference>
<dbReference type="EMBL" id="PHGZ01000004">
    <property type="protein sequence ID" value="PJG83820.1"/>
    <property type="molecule type" value="Genomic_DNA"/>
</dbReference>
<comment type="caution">
    <text evidence="1">The sequence shown here is derived from an EMBL/GenBank/DDBJ whole genome shotgun (WGS) entry which is preliminary data.</text>
</comment>
<dbReference type="AlphaFoldDB" id="A0A2M8RY55"/>
<dbReference type="OrthoDB" id="5681135at2"/>
<sequence>MKSKFKNYLISHNLANQAGADVLLSRLTDKLDIINCNKIETEILEDLLAEFLDTCTIQEIASLL</sequence>
<organism evidence="1 2">
    <name type="scientific">Caviibacterium pharyngocola</name>
    <dbReference type="NCBI Taxonomy" id="28159"/>
    <lineage>
        <taxon>Bacteria</taxon>
        <taxon>Pseudomonadati</taxon>
        <taxon>Pseudomonadota</taxon>
        <taxon>Gammaproteobacteria</taxon>
        <taxon>Pasteurellales</taxon>
        <taxon>Pasteurellaceae</taxon>
        <taxon>Caviibacterium</taxon>
    </lineage>
</organism>
<proteinExistence type="predicted"/>
<keyword evidence="2" id="KW-1185">Reference proteome</keyword>
<evidence type="ECO:0000313" key="2">
    <source>
        <dbReference type="Proteomes" id="UP000230282"/>
    </source>
</evidence>
<protein>
    <submittedName>
        <fullName evidence="1">Uncharacterized protein</fullName>
    </submittedName>
</protein>
<name>A0A2M8RY55_9PAST</name>